<keyword evidence="4" id="KW-0045">Antibiotic biosynthesis</keyword>
<dbReference type="AlphaFoldDB" id="A0A840QHM1"/>
<keyword evidence="2" id="KW-0328">Glycosyltransferase</keyword>
<evidence type="ECO:0000313" key="8">
    <source>
        <dbReference type="Proteomes" id="UP000584374"/>
    </source>
</evidence>
<dbReference type="PANTHER" id="PTHR48050">
    <property type="entry name" value="STEROL 3-BETA-GLUCOSYLTRANSFERASE"/>
    <property type="match status" value="1"/>
</dbReference>
<organism evidence="7 8">
    <name type="scientific">Saccharopolyspora phatthalungensis</name>
    <dbReference type="NCBI Taxonomy" id="664693"/>
    <lineage>
        <taxon>Bacteria</taxon>
        <taxon>Bacillati</taxon>
        <taxon>Actinomycetota</taxon>
        <taxon>Actinomycetes</taxon>
        <taxon>Pseudonocardiales</taxon>
        <taxon>Pseudonocardiaceae</taxon>
        <taxon>Saccharopolyspora</taxon>
    </lineage>
</organism>
<evidence type="ECO:0000313" key="7">
    <source>
        <dbReference type="EMBL" id="MBB5159510.1"/>
    </source>
</evidence>
<dbReference type="Proteomes" id="UP000584374">
    <property type="component" value="Unassembled WGS sequence"/>
</dbReference>
<dbReference type="Gene3D" id="3.40.50.2000">
    <property type="entry name" value="Glycogen Phosphorylase B"/>
    <property type="match status" value="2"/>
</dbReference>
<dbReference type="Pfam" id="PF06722">
    <property type="entry name" value="EryCIII-like_C"/>
    <property type="match status" value="1"/>
</dbReference>
<comment type="caution">
    <text evidence="7">The sequence shown here is derived from an EMBL/GenBank/DDBJ whole genome shotgun (WGS) entry which is preliminary data.</text>
</comment>
<protein>
    <submittedName>
        <fullName evidence="7">UDP:flavonoid glycosyltransferase YjiC (YdhE family)</fullName>
    </submittedName>
</protein>
<dbReference type="EMBL" id="JACHIW010000002">
    <property type="protein sequence ID" value="MBB5159510.1"/>
    <property type="molecule type" value="Genomic_DNA"/>
</dbReference>
<dbReference type="Pfam" id="PF21036">
    <property type="entry name" value="EryCIII-like_N"/>
    <property type="match status" value="1"/>
</dbReference>
<evidence type="ECO:0000256" key="4">
    <source>
        <dbReference type="ARBA" id="ARBA00023194"/>
    </source>
</evidence>
<dbReference type="InterPro" id="IPR048284">
    <property type="entry name" value="EryCIII-like_N"/>
</dbReference>
<dbReference type="SUPFAM" id="SSF53756">
    <property type="entry name" value="UDP-Glycosyltransferase/glycogen phosphorylase"/>
    <property type="match status" value="1"/>
</dbReference>
<feature type="domain" description="Erythromycin biosynthesis protein CIII-like N-terminal" evidence="6">
    <location>
        <begin position="22"/>
        <end position="227"/>
    </location>
</feature>
<feature type="domain" description="Erythromycin biosynthesis protein CIII-like C-terminal" evidence="5">
    <location>
        <begin position="243"/>
        <end position="382"/>
    </location>
</feature>
<dbReference type="InterPro" id="IPR050426">
    <property type="entry name" value="Glycosyltransferase_28"/>
</dbReference>
<keyword evidence="3 7" id="KW-0808">Transferase</keyword>
<evidence type="ECO:0000259" key="5">
    <source>
        <dbReference type="Pfam" id="PF06722"/>
    </source>
</evidence>
<evidence type="ECO:0000256" key="3">
    <source>
        <dbReference type="ARBA" id="ARBA00022679"/>
    </source>
</evidence>
<keyword evidence="8" id="KW-1185">Reference proteome</keyword>
<evidence type="ECO:0000256" key="1">
    <source>
        <dbReference type="ARBA" id="ARBA00006962"/>
    </source>
</evidence>
<dbReference type="InterPro" id="IPR002213">
    <property type="entry name" value="UDP_glucos_trans"/>
</dbReference>
<dbReference type="RefSeq" id="WP_184731956.1">
    <property type="nucleotide sequence ID" value="NZ_JACHIW010000002.1"/>
</dbReference>
<sequence>MRVLFVAFPAHGHQLPLVPLAWAARVAGHEVLFAGDRTTADLIVPAGLPTIEISDIDVFATCDRILGFTRATDTQIYLETIREWHYNGALPDVIAKIFALAGDLTAEGLIRVAREWSADVIVYEPFMPVAQLAASVLGIPAVMHGIGIPFPSMTTMFAKTSKAWKQCGGGIPPTAPAATIDVWPASMRPSYLDSGWPMRYCPYNKGAVLPKWLHEPLVRPRVCITMGTAVPVTGGTQALDLAIDAVSKCDVDAVVLDSSARAGDSLPDNCRSVGWIPLNAILPTCSALIHHGGAGTTSAALAAGVPQLVIPHFADQPANAEVVADRGVGLCLRPDEVESDSIRNCLGRILDDAAISIVAAAVRAEINSMPSPSELVERLAALAAARSTESR</sequence>
<name>A0A840QHM1_9PSEU</name>
<dbReference type="GO" id="GO:0017000">
    <property type="term" value="P:antibiotic biosynthetic process"/>
    <property type="evidence" value="ECO:0007669"/>
    <property type="project" value="UniProtKB-KW"/>
</dbReference>
<dbReference type="InterPro" id="IPR010610">
    <property type="entry name" value="EryCIII-like_C"/>
</dbReference>
<dbReference type="PANTHER" id="PTHR48050:SF13">
    <property type="entry name" value="STEROL 3-BETA-GLUCOSYLTRANSFERASE UGT80A2"/>
    <property type="match status" value="1"/>
</dbReference>
<gene>
    <name evidence="7" type="ORF">BJ970_007109</name>
</gene>
<evidence type="ECO:0000256" key="2">
    <source>
        <dbReference type="ARBA" id="ARBA00022676"/>
    </source>
</evidence>
<comment type="similarity">
    <text evidence="1">Belongs to the glycosyltransferase 28 family.</text>
</comment>
<evidence type="ECO:0000259" key="6">
    <source>
        <dbReference type="Pfam" id="PF21036"/>
    </source>
</evidence>
<dbReference type="CDD" id="cd03784">
    <property type="entry name" value="GT1_Gtf-like"/>
    <property type="match status" value="1"/>
</dbReference>
<dbReference type="FunFam" id="3.40.50.2000:FF:000072">
    <property type="entry name" value="Glycosyl transferase"/>
    <property type="match status" value="1"/>
</dbReference>
<dbReference type="GO" id="GO:0016758">
    <property type="term" value="F:hexosyltransferase activity"/>
    <property type="evidence" value="ECO:0007669"/>
    <property type="project" value="UniProtKB-ARBA"/>
</dbReference>
<reference evidence="7 8" key="1">
    <citation type="submission" date="2020-08" db="EMBL/GenBank/DDBJ databases">
        <title>Sequencing the genomes of 1000 actinobacteria strains.</title>
        <authorList>
            <person name="Klenk H.-P."/>
        </authorList>
    </citation>
    <scope>NUCLEOTIDE SEQUENCE [LARGE SCALE GENOMIC DNA]</scope>
    <source>
        <strain evidence="7 8">DSM 45584</strain>
    </source>
</reference>
<proteinExistence type="inferred from homology"/>
<dbReference type="GO" id="GO:0008194">
    <property type="term" value="F:UDP-glycosyltransferase activity"/>
    <property type="evidence" value="ECO:0007669"/>
    <property type="project" value="InterPro"/>
</dbReference>
<accession>A0A840QHM1</accession>